<dbReference type="Pfam" id="PF19036">
    <property type="entry name" value="Fuz_longin_1"/>
    <property type="match status" value="1"/>
</dbReference>
<evidence type="ECO:0000313" key="2">
    <source>
        <dbReference type="EMBL" id="KKN35503.1"/>
    </source>
</evidence>
<gene>
    <name evidence="2" type="ORF">LCGC14_0783020</name>
</gene>
<feature type="domain" description="FUZ/MON1/HPS1 first Longin" evidence="1">
    <location>
        <begin position="8"/>
        <end position="109"/>
    </location>
</feature>
<name>A0A0F9T1Y7_9ZZZZ</name>
<dbReference type="InterPro" id="IPR043972">
    <property type="entry name" value="FUZ/MON1/HPS1_longin_1"/>
</dbReference>
<comment type="caution">
    <text evidence="2">The sequence shown here is derived from an EMBL/GenBank/DDBJ whole genome shotgun (WGS) entry which is preliminary data.</text>
</comment>
<reference evidence="2" key="1">
    <citation type="journal article" date="2015" name="Nature">
        <title>Complex archaea that bridge the gap between prokaryotes and eukaryotes.</title>
        <authorList>
            <person name="Spang A."/>
            <person name="Saw J.H."/>
            <person name="Jorgensen S.L."/>
            <person name="Zaremba-Niedzwiedzka K."/>
            <person name="Martijn J."/>
            <person name="Lind A.E."/>
            <person name="van Eijk R."/>
            <person name="Schleper C."/>
            <person name="Guy L."/>
            <person name="Ettema T.J."/>
        </authorList>
    </citation>
    <scope>NUCLEOTIDE SEQUENCE</scope>
</reference>
<accession>A0A0F9T1Y7</accession>
<organism evidence="2">
    <name type="scientific">marine sediment metagenome</name>
    <dbReference type="NCBI Taxonomy" id="412755"/>
    <lineage>
        <taxon>unclassified sequences</taxon>
        <taxon>metagenomes</taxon>
        <taxon>ecological metagenomes</taxon>
    </lineage>
</organism>
<dbReference type="AlphaFoldDB" id="A0A0F9T1Y7"/>
<evidence type="ECO:0000259" key="1">
    <source>
        <dbReference type="Pfam" id="PF19036"/>
    </source>
</evidence>
<dbReference type="EMBL" id="LAZR01002034">
    <property type="protein sequence ID" value="KKN35503.1"/>
    <property type="molecule type" value="Genomic_DNA"/>
</dbReference>
<sequence>MGKVLRDIWILTQSGITVFSRVIDPRINPQIFGALMSALNTYAEKLTDGGISNFEVKKIRFVIIRRKRFLFVANASSKVKTQKILNELSIMSDKFFNTYSEEVLENWDNDVSIFEDFESHISDSLEEIAEKFQKGFW</sequence>
<proteinExistence type="predicted"/>
<protein>
    <recommendedName>
        <fullName evidence="1">FUZ/MON1/HPS1 first Longin domain-containing protein</fullName>
    </recommendedName>
</protein>
<dbReference type="GO" id="GO:0016192">
    <property type="term" value="P:vesicle-mediated transport"/>
    <property type="evidence" value="ECO:0007669"/>
    <property type="project" value="InterPro"/>
</dbReference>